<dbReference type="InterPro" id="IPR011990">
    <property type="entry name" value="TPR-like_helical_dom_sf"/>
</dbReference>
<dbReference type="CDD" id="cd06170">
    <property type="entry name" value="LuxR_C_like"/>
    <property type="match status" value="1"/>
</dbReference>
<dbReference type="InterPro" id="IPR027417">
    <property type="entry name" value="P-loop_NTPase"/>
</dbReference>
<evidence type="ECO:0000256" key="3">
    <source>
        <dbReference type="ARBA" id="ARBA00023163"/>
    </source>
</evidence>
<evidence type="ECO:0000313" key="5">
    <source>
        <dbReference type="EMBL" id="TDE98818.1"/>
    </source>
</evidence>
<accession>A0ABY2EAM5</accession>
<dbReference type="PANTHER" id="PTHR44688:SF16">
    <property type="entry name" value="DNA-BINDING TRANSCRIPTIONAL ACTIVATOR DEVR_DOSR"/>
    <property type="match status" value="1"/>
</dbReference>
<evidence type="ECO:0000256" key="1">
    <source>
        <dbReference type="ARBA" id="ARBA00023015"/>
    </source>
</evidence>
<dbReference type="Gene3D" id="1.10.10.10">
    <property type="entry name" value="Winged helix-like DNA-binding domain superfamily/Winged helix DNA-binding domain"/>
    <property type="match status" value="1"/>
</dbReference>
<dbReference type="Pfam" id="PF00196">
    <property type="entry name" value="GerE"/>
    <property type="match status" value="1"/>
</dbReference>
<evidence type="ECO:0000313" key="6">
    <source>
        <dbReference type="Proteomes" id="UP000504882"/>
    </source>
</evidence>
<feature type="domain" description="HTH luxR-type" evidence="4">
    <location>
        <begin position="679"/>
        <end position="736"/>
    </location>
</feature>
<dbReference type="InterPro" id="IPR059106">
    <property type="entry name" value="WHD_MalT"/>
</dbReference>
<dbReference type="SMART" id="SM00421">
    <property type="entry name" value="HTH_LUXR"/>
    <property type="match status" value="1"/>
</dbReference>
<dbReference type="InterPro" id="IPR041617">
    <property type="entry name" value="TPR_MalT"/>
</dbReference>
<dbReference type="InterPro" id="IPR036388">
    <property type="entry name" value="WH-like_DNA-bd_sf"/>
</dbReference>
<comment type="caution">
    <text evidence="5">The sequence shown here is derived from an EMBL/GenBank/DDBJ whole genome shotgun (WGS) entry which is preliminary data.</text>
</comment>
<dbReference type="Gene3D" id="1.25.40.10">
    <property type="entry name" value="Tetratricopeptide repeat domain"/>
    <property type="match status" value="1"/>
</dbReference>
<dbReference type="EMBL" id="SMNA01000001">
    <property type="protein sequence ID" value="TDE98818.1"/>
    <property type="molecule type" value="Genomic_DNA"/>
</dbReference>
<dbReference type="Gene3D" id="3.40.50.300">
    <property type="entry name" value="P-loop containing nucleotide triphosphate hydrolases"/>
    <property type="match status" value="1"/>
</dbReference>
<evidence type="ECO:0000256" key="2">
    <source>
        <dbReference type="ARBA" id="ARBA00023125"/>
    </source>
</evidence>
<reference evidence="5 6" key="1">
    <citation type="submission" date="2019-03" db="EMBL/GenBank/DDBJ databases">
        <title>Genomic features of bacteria from cold environments.</title>
        <authorList>
            <person name="Shen L."/>
        </authorList>
    </citation>
    <scope>NUCLEOTIDE SEQUENCE [LARGE SCALE GENOMIC DNA]</scope>
    <source>
        <strain evidence="6">T3246-1</strain>
    </source>
</reference>
<dbReference type="SUPFAM" id="SSF46894">
    <property type="entry name" value="C-terminal effector domain of the bipartite response regulators"/>
    <property type="match status" value="1"/>
</dbReference>
<keyword evidence="1" id="KW-0805">Transcription regulation</keyword>
<sequence length="744" mass="80752">MPITAAATGGLARRLHDAKFDVPGLRPNAVSRAGLIDTSIRSGQRVVGLTAPAGYGKSSLLTQWAHRDTRAVLWISLDRWDDDPLSLLTVIASAFAGLDGTGHDLPRDMVTAGPSMLGRAAPRLASAIAGIDTPFVLLLDDLQEVRSTACHDVLALVLGAIPAGSQVVIASRSEQPHLPRLRAEGRALEIVADDLTLDVEGARQIFAASQVVVTPDTLEAVTDRTEGWPAGIYLAALIAGHDAGDAAMMSGADPYVADYLQREAYLRLPAEMRRFLRRTALLEQVSAPLCDAVLGGQDAKRMLRRVEGSSLFLIPLDRHREWFRYHALFREFLLGELMTREPGLSDDLRVRAADWYEAHDLPRRAVEMLLPTPHRDRCVRLITRIVMTSVQSGRIATVDRWLHALGDAAIAGYPPLAVLAGYVAAYQGHATAAEHWGSIVDRSSFDGAGLDGSASYASAQAMFRALRCPEGPDRMLADTRLAMASEKPLSVWRDTAHALGGDAALLDGDVPAATRHFRSAIAAAHDVGHGDTLIFSEAQLAQLEMDGGRWEGARTRIQRAVDAVARHRMEDYPPSALAFAAAARLALHDGDLASAQQHLRSGMRVRVFCTYAFPSLAVRARLHLARTSWAIGDHVTVRHLLREIDDVLERRPNLGTLGEEVTALRERLDSGPDRAGPGTPPLSPAELRLLPYLQTYLTIREIAERLYVSRNTASTEIGSIYRKLGVTSRGAAVRRAIARGLLGD</sequence>
<protein>
    <submittedName>
        <fullName evidence="5">LuxR family transcriptional regulator</fullName>
    </submittedName>
</protein>
<dbReference type="InterPro" id="IPR016032">
    <property type="entry name" value="Sig_transdc_resp-reg_C-effctor"/>
</dbReference>
<dbReference type="PANTHER" id="PTHR44688">
    <property type="entry name" value="DNA-BINDING TRANSCRIPTIONAL ACTIVATOR DEVR_DOSR"/>
    <property type="match status" value="1"/>
</dbReference>
<dbReference type="InterPro" id="IPR000792">
    <property type="entry name" value="Tscrpt_reg_LuxR_C"/>
</dbReference>
<keyword evidence="6" id="KW-1185">Reference proteome</keyword>
<gene>
    <name evidence="5" type="ORF">EXU48_01035</name>
</gene>
<dbReference type="SUPFAM" id="SSF52540">
    <property type="entry name" value="P-loop containing nucleoside triphosphate hydrolases"/>
    <property type="match status" value="1"/>
</dbReference>
<organism evidence="5 6">
    <name type="scientific">Occultella glacieicola</name>
    <dbReference type="NCBI Taxonomy" id="2518684"/>
    <lineage>
        <taxon>Bacteria</taxon>
        <taxon>Bacillati</taxon>
        <taxon>Actinomycetota</taxon>
        <taxon>Actinomycetes</taxon>
        <taxon>Micrococcales</taxon>
        <taxon>Ruaniaceae</taxon>
        <taxon>Occultella</taxon>
    </lineage>
</organism>
<name>A0ABY2EAM5_9MICO</name>
<dbReference type="Pfam" id="PF17874">
    <property type="entry name" value="TPR_MalT"/>
    <property type="match status" value="1"/>
</dbReference>
<proteinExistence type="predicted"/>
<keyword evidence="2" id="KW-0238">DNA-binding</keyword>
<dbReference type="Proteomes" id="UP000504882">
    <property type="component" value="Unassembled WGS sequence"/>
</dbReference>
<evidence type="ECO:0000259" key="4">
    <source>
        <dbReference type="SMART" id="SM00421"/>
    </source>
</evidence>
<keyword evidence="3" id="KW-0804">Transcription</keyword>
<dbReference type="SUPFAM" id="SSF48452">
    <property type="entry name" value="TPR-like"/>
    <property type="match status" value="1"/>
</dbReference>
<dbReference type="Pfam" id="PF25873">
    <property type="entry name" value="WHD_MalT"/>
    <property type="match status" value="1"/>
</dbReference>